<dbReference type="PANTHER" id="PTHR33490:SF1">
    <property type="entry name" value="SLL1233 PROTEIN"/>
    <property type="match status" value="1"/>
</dbReference>
<evidence type="ECO:0000313" key="3">
    <source>
        <dbReference type="Proteomes" id="UP001244295"/>
    </source>
</evidence>
<dbReference type="PANTHER" id="PTHR33490">
    <property type="entry name" value="BLR5614 PROTEIN-RELATED"/>
    <property type="match status" value="1"/>
</dbReference>
<dbReference type="RefSeq" id="WP_223301327.1">
    <property type="nucleotide sequence ID" value="NZ_BKDH01000001.1"/>
</dbReference>
<dbReference type="SMART" id="SM00460">
    <property type="entry name" value="TGc"/>
    <property type="match status" value="1"/>
</dbReference>
<dbReference type="InterPro" id="IPR013589">
    <property type="entry name" value="Bac_transglu_N"/>
</dbReference>
<dbReference type="Proteomes" id="UP001244295">
    <property type="component" value="Unassembled WGS sequence"/>
</dbReference>
<keyword evidence="2" id="KW-0378">Hydrolase</keyword>
<dbReference type="InterPro" id="IPR002931">
    <property type="entry name" value="Transglutaminase-like"/>
</dbReference>
<evidence type="ECO:0000313" key="2">
    <source>
        <dbReference type="EMBL" id="MDP9921641.1"/>
    </source>
</evidence>
<keyword evidence="2" id="KW-0645">Protease</keyword>
<dbReference type="SUPFAM" id="SSF54001">
    <property type="entry name" value="Cysteine proteinases"/>
    <property type="match status" value="1"/>
</dbReference>
<comment type="caution">
    <text evidence="2">The sequence shown here is derived from an EMBL/GenBank/DDBJ whole genome shotgun (WGS) entry which is preliminary data.</text>
</comment>
<organism evidence="2 3">
    <name type="scientific">Variovorax boronicumulans</name>
    <dbReference type="NCBI Taxonomy" id="436515"/>
    <lineage>
        <taxon>Bacteria</taxon>
        <taxon>Pseudomonadati</taxon>
        <taxon>Pseudomonadota</taxon>
        <taxon>Betaproteobacteria</taxon>
        <taxon>Burkholderiales</taxon>
        <taxon>Comamonadaceae</taxon>
        <taxon>Variovorax</taxon>
    </lineage>
</organism>
<reference evidence="2" key="1">
    <citation type="submission" date="2023-07" db="EMBL/GenBank/DDBJ databases">
        <title>Sorghum-associated microbial communities from plants grown in Nebraska, USA.</title>
        <authorList>
            <person name="Schachtman D."/>
        </authorList>
    </citation>
    <scope>NUCLEOTIDE SEQUENCE</scope>
    <source>
        <strain evidence="2">DS2795</strain>
    </source>
</reference>
<name>A0AAW8DQ80_9BURK</name>
<dbReference type="GeneID" id="82268117"/>
<dbReference type="Pfam" id="PF08379">
    <property type="entry name" value="Bact_transglu_N"/>
    <property type="match status" value="1"/>
</dbReference>
<dbReference type="GO" id="GO:0008233">
    <property type="term" value="F:peptidase activity"/>
    <property type="evidence" value="ECO:0007669"/>
    <property type="project" value="UniProtKB-KW"/>
</dbReference>
<dbReference type="AlphaFoldDB" id="A0AAW8DQ80"/>
<dbReference type="EMBL" id="JAUSRR010000001">
    <property type="protein sequence ID" value="MDP9921641.1"/>
    <property type="molecule type" value="Genomic_DNA"/>
</dbReference>
<feature type="domain" description="Transglutaminase-like" evidence="1">
    <location>
        <begin position="177"/>
        <end position="254"/>
    </location>
</feature>
<dbReference type="Gene3D" id="3.10.620.30">
    <property type="match status" value="1"/>
</dbReference>
<gene>
    <name evidence="2" type="ORF">J2W25_000646</name>
</gene>
<protein>
    <submittedName>
        <fullName evidence="2">Transglutaminase-like putative cysteine protease</fullName>
    </submittedName>
</protein>
<dbReference type="Pfam" id="PF01841">
    <property type="entry name" value="Transglut_core"/>
    <property type="match status" value="1"/>
</dbReference>
<sequence length="303" mass="33558">MAIQYDITHTTVYRYNKPVTFGLHRVMFRPRDSHDLRVLATDLQVSPQALTRLIQDPYSNSVALVQPLGEATELRIVCSFTIEHVPPSQRDLLTLDPSAEFLPFAYSVQERLDLEHYLRPHHNDDANGTLIRWAHQFLHTDQPNSTRDVLTRMNAHIGQSFEYKARDEEGTQTPLETLALGSGSCRDYALLMMEATRRLGIATRFVSGYLYDASLDNDATGQAPGESVTGAGSTHAWLQAYLPGAGWLAFDPTNNLMGSGQLIRVGVARDPALAAPISGSWYGDAEAYEGLEATVVVKRRKGG</sequence>
<accession>A0AAW8DQ80</accession>
<dbReference type="GO" id="GO:0006508">
    <property type="term" value="P:proteolysis"/>
    <property type="evidence" value="ECO:0007669"/>
    <property type="project" value="UniProtKB-KW"/>
</dbReference>
<dbReference type="InterPro" id="IPR038765">
    <property type="entry name" value="Papain-like_cys_pep_sf"/>
</dbReference>
<evidence type="ECO:0000259" key="1">
    <source>
        <dbReference type="SMART" id="SM00460"/>
    </source>
</evidence>
<proteinExistence type="predicted"/>